<sequence>MTADSSRDTRPSSSASAPGTVTSPPPGTHAAPRPELPAPDEPTRTAPSAPTTLSVSSAPSAPSASSTATVPDVPDVPEAPFASGARRVPGRGRAVRDGGFGGAVRRVFLGGPGDPRWARPGLWAVLALATVLYVWALGRNGHANDYYSAAILSGTQSWKAFFFGALDAGSFITVDKPPLALWVMGLSARVFGFGTWSMLLPQAVAGVAAVAVLHSAVRRALPGTYGHAAALVAALVMTLTPITVAINRDNNPDTLLVLLLVLAAWFCQEAVRAGRMRALVVSAVFVGLAFNTKMLQAYLVLPVFAPLYLVMAPGPLLRRLGHLLAAGAALVVSSAWWMVVVDLWPASSRPYVGGSTDNSVWDLVIGYNGLGRVFGGSGGPGGGGGSGGPGGGGGFGGEAGAGRLFNDIMAGQISWLLPLSVIALVAGLVLVARGPLRDPRIALTLWGGWLAVHYVVFSFSSGTFHPYYTTAMAPAVAALTGLGGVLVWRAQRESRAWSWVLAAGVAVTGGWAFTLLRRAGDAGGFVPWLAWAVAGTTVVAVAGLLLARLGRRLRSRIAAVALTAGLVAVLAGPAAYALTPLGSPVNGTNPTAGPAGSGGFGGMRGGFPGGTRGGLPGDDGPRNIPPNGTQGGLPGGTPEQDPGQGTAGDARQGSSIARYGLPGGMRGGFGGAMDQRMVDYLKRNRGGATWLVAVSSAQGASSVILSTGLPVIAMGGFTGSDPAMTVDRLKGLVSSGRLRYVMTGGGRGGPDRGDSQVTEWVRANCAAVEASEYGGSTDQSLYRCG</sequence>
<comment type="caution">
    <text evidence="12">The sequence shown here is derived from an EMBL/GenBank/DDBJ whole genome shotgun (WGS) entry which is preliminary data.</text>
</comment>
<keyword evidence="5 9" id="KW-0812">Transmembrane</keyword>
<dbReference type="InterPro" id="IPR050297">
    <property type="entry name" value="LipidA_mod_glycosyltrf_83"/>
</dbReference>
<dbReference type="PANTHER" id="PTHR33908">
    <property type="entry name" value="MANNOSYLTRANSFERASE YKCB-RELATED"/>
    <property type="match status" value="1"/>
</dbReference>
<evidence type="ECO:0000313" key="12">
    <source>
        <dbReference type="EMBL" id="MFB9678761.1"/>
    </source>
</evidence>
<evidence type="ECO:0000259" key="10">
    <source>
        <dbReference type="Pfam" id="PF13231"/>
    </source>
</evidence>
<dbReference type="PANTHER" id="PTHR33908:SF3">
    <property type="entry name" value="UNDECAPRENYL PHOSPHATE-ALPHA-4-AMINO-4-DEOXY-L-ARABINOSE ARABINOSYL TRANSFERASE"/>
    <property type="match status" value="1"/>
</dbReference>
<feature type="compositionally biased region" description="Gly residues" evidence="8">
    <location>
        <begin position="595"/>
        <end position="617"/>
    </location>
</feature>
<evidence type="ECO:0000313" key="13">
    <source>
        <dbReference type="Proteomes" id="UP001589610"/>
    </source>
</evidence>
<keyword evidence="7 9" id="KW-0472">Membrane</keyword>
<evidence type="ECO:0000256" key="7">
    <source>
        <dbReference type="ARBA" id="ARBA00023136"/>
    </source>
</evidence>
<gene>
    <name evidence="12" type="ORF">ACFFRH_25050</name>
</gene>
<organism evidence="12 13">
    <name type="scientific">Streptosporangium vulgare</name>
    <dbReference type="NCBI Taxonomy" id="46190"/>
    <lineage>
        <taxon>Bacteria</taxon>
        <taxon>Bacillati</taxon>
        <taxon>Actinomycetota</taxon>
        <taxon>Actinomycetes</taxon>
        <taxon>Streptosporangiales</taxon>
        <taxon>Streptosporangiaceae</taxon>
        <taxon>Streptosporangium</taxon>
    </lineage>
</organism>
<dbReference type="InterPro" id="IPR038731">
    <property type="entry name" value="RgtA/B/C-like"/>
</dbReference>
<feature type="transmembrane region" description="Helical" evidence="9">
    <location>
        <begin position="413"/>
        <end position="431"/>
    </location>
</feature>
<feature type="transmembrane region" description="Helical" evidence="9">
    <location>
        <begin position="190"/>
        <end position="213"/>
    </location>
</feature>
<comment type="subcellular location">
    <subcellularLocation>
        <location evidence="1">Cell membrane</location>
        <topology evidence="1">Multi-pass membrane protein</topology>
    </subcellularLocation>
</comment>
<feature type="region of interest" description="Disordered" evidence="8">
    <location>
        <begin position="588"/>
        <end position="659"/>
    </location>
</feature>
<evidence type="ECO:0000256" key="2">
    <source>
        <dbReference type="ARBA" id="ARBA00022475"/>
    </source>
</evidence>
<accession>A0ABV5TIN2</accession>
<feature type="transmembrane region" description="Helical" evidence="9">
    <location>
        <begin position="496"/>
        <end position="516"/>
    </location>
</feature>
<evidence type="ECO:0000256" key="6">
    <source>
        <dbReference type="ARBA" id="ARBA00022989"/>
    </source>
</evidence>
<dbReference type="Pfam" id="PF24878">
    <property type="entry name" value="YkcB_C"/>
    <property type="match status" value="1"/>
</dbReference>
<feature type="domain" description="Glycosyltransferase RgtA/B/C/D-like" evidence="10">
    <location>
        <begin position="175"/>
        <end position="336"/>
    </location>
</feature>
<evidence type="ECO:0000256" key="3">
    <source>
        <dbReference type="ARBA" id="ARBA00022676"/>
    </source>
</evidence>
<dbReference type="InterPro" id="IPR056785">
    <property type="entry name" value="YkcA/B-like_C"/>
</dbReference>
<evidence type="ECO:0000256" key="8">
    <source>
        <dbReference type="SAM" id="MobiDB-lite"/>
    </source>
</evidence>
<evidence type="ECO:0000256" key="1">
    <source>
        <dbReference type="ARBA" id="ARBA00004651"/>
    </source>
</evidence>
<evidence type="ECO:0000259" key="11">
    <source>
        <dbReference type="Pfam" id="PF24878"/>
    </source>
</evidence>
<protein>
    <submittedName>
        <fullName evidence="12">Glycosyltransferase family 39 protein</fullName>
    </submittedName>
</protein>
<reference evidence="12 13" key="1">
    <citation type="submission" date="2024-09" db="EMBL/GenBank/DDBJ databases">
        <authorList>
            <person name="Sun Q."/>
            <person name="Mori K."/>
        </authorList>
    </citation>
    <scope>NUCLEOTIDE SEQUENCE [LARGE SCALE GENOMIC DNA]</scope>
    <source>
        <strain evidence="12 13">JCM 3028</strain>
    </source>
</reference>
<feature type="transmembrane region" description="Helical" evidence="9">
    <location>
        <begin position="297"/>
        <end position="316"/>
    </location>
</feature>
<keyword evidence="4" id="KW-0808">Transferase</keyword>
<keyword evidence="6 9" id="KW-1133">Transmembrane helix</keyword>
<dbReference type="EMBL" id="JBHMBS010000012">
    <property type="protein sequence ID" value="MFB9678761.1"/>
    <property type="molecule type" value="Genomic_DNA"/>
</dbReference>
<feature type="transmembrane region" description="Helical" evidence="9">
    <location>
        <begin position="121"/>
        <end position="138"/>
    </location>
</feature>
<keyword evidence="2" id="KW-1003">Cell membrane</keyword>
<evidence type="ECO:0000256" key="4">
    <source>
        <dbReference type="ARBA" id="ARBA00022679"/>
    </source>
</evidence>
<name>A0ABV5TIN2_9ACTN</name>
<feature type="transmembrane region" description="Helical" evidence="9">
    <location>
        <begin position="467"/>
        <end position="489"/>
    </location>
</feature>
<dbReference type="Pfam" id="PF13231">
    <property type="entry name" value="PMT_2"/>
    <property type="match status" value="1"/>
</dbReference>
<feature type="transmembrane region" description="Helical" evidence="9">
    <location>
        <begin position="443"/>
        <end position="461"/>
    </location>
</feature>
<evidence type="ECO:0000256" key="5">
    <source>
        <dbReference type="ARBA" id="ARBA00022692"/>
    </source>
</evidence>
<evidence type="ECO:0000256" key="9">
    <source>
        <dbReference type="SAM" id="Phobius"/>
    </source>
</evidence>
<feature type="compositionally biased region" description="Basic and acidic residues" evidence="8">
    <location>
        <begin position="1"/>
        <end position="10"/>
    </location>
</feature>
<feature type="transmembrane region" description="Helical" evidence="9">
    <location>
        <begin position="323"/>
        <end position="344"/>
    </location>
</feature>
<feature type="compositionally biased region" description="Low complexity" evidence="8">
    <location>
        <begin position="45"/>
        <end position="71"/>
    </location>
</feature>
<proteinExistence type="predicted"/>
<feature type="domain" description="Putative mannosyltransferase YkcA/B-like C-terminal" evidence="11">
    <location>
        <begin position="677"/>
        <end position="764"/>
    </location>
</feature>
<feature type="region of interest" description="Disordered" evidence="8">
    <location>
        <begin position="1"/>
        <end position="96"/>
    </location>
</feature>
<feature type="transmembrane region" description="Helical" evidence="9">
    <location>
        <begin position="528"/>
        <end position="547"/>
    </location>
</feature>
<dbReference type="RefSeq" id="WP_344745048.1">
    <property type="nucleotide sequence ID" value="NZ_BAAAWW010000058.1"/>
</dbReference>
<keyword evidence="3" id="KW-0328">Glycosyltransferase</keyword>
<dbReference type="Proteomes" id="UP001589610">
    <property type="component" value="Unassembled WGS sequence"/>
</dbReference>
<keyword evidence="13" id="KW-1185">Reference proteome</keyword>
<feature type="transmembrane region" description="Helical" evidence="9">
    <location>
        <begin position="559"/>
        <end position="578"/>
    </location>
</feature>
<feature type="transmembrane region" description="Helical" evidence="9">
    <location>
        <begin position="225"/>
        <end position="246"/>
    </location>
</feature>